<dbReference type="Proteomes" id="UP000032702">
    <property type="component" value="Unassembled WGS sequence"/>
</dbReference>
<dbReference type="EMBL" id="AAMD01000075">
    <property type="protein sequence ID" value="EAU65684.1"/>
    <property type="molecule type" value="Genomic_DNA"/>
</dbReference>
<dbReference type="KEGG" id="sur:STAUR_0675"/>
<feature type="compositionally biased region" description="Basic and acidic residues" evidence="1">
    <location>
        <begin position="23"/>
        <end position="35"/>
    </location>
</feature>
<evidence type="ECO:0000256" key="1">
    <source>
        <dbReference type="SAM" id="MobiDB-lite"/>
    </source>
</evidence>
<dbReference type="EMBL" id="CP002271">
    <property type="protein sequence ID" value="ADO68479.1"/>
    <property type="molecule type" value="Genomic_DNA"/>
</dbReference>
<dbReference type="Pfam" id="PF08757">
    <property type="entry name" value="CotH"/>
    <property type="match status" value="1"/>
</dbReference>
<proteinExistence type="predicted"/>
<dbReference type="RefSeq" id="WP_002615035.1">
    <property type="nucleotide sequence ID" value="NC_014623.1"/>
</dbReference>
<dbReference type="eggNOG" id="COG5337">
    <property type="taxonomic scope" value="Bacteria"/>
</dbReference>
<feature type="region of interest" description="Disordered" evidence="1">
    <location>
        <begin position="73"/>
        <end position="136"/>
    </location>
</feature>
<dbReference type="AlphaFoldDB" id="Q08YX4"/>
<dbReference type="InterPro" id="IPR014867">
    <property type="entry name" value="Spore_coat_CotH_CotH2/3/7"/>
</dbReference>
<keyword evidence="2" id="KW-0946">Virion</keyword>
<dbReference type="HOGENOM" id="CLU_034916_0_0_7"/>
<reference evidence="2 4" key="2">
    <citation type="journal article" date="2011" name="Mol. Biol. Evol.">
        <title>Comparative genomic analysis of fruiting body formation in Myxococcales.</title>
        <authorList>
            <person name="Huntley S."/>
            <person name="Hamann N."/>
            <person name="Wegener-Feldbrugge S."/>
            <person name="Treuner-Lange A."/>
            <person name="Kube M."/>
            <person name="Reinhardt R."/>
            <person name="Klages S."/>
            <person name="Muller R."/>
            <person name="Ronning C.M."/>
            <person name="Nierman W.C."/>
            <person name="Sogaard-Andersen L."/>
        </authorList>
    </citation>
    <scope>NUCLEOTIDE SEQUENCE [LARGE SCALE GENOMIC DNA]</scope>
    <source>
        <strain evidence="2 4">DW4/3-1</strain>
    </source>
</reference>
<keyword evidence="4" id="KW-1185">Reference proteome</keyword>
<dbReference type="Proteomes" id="UP000001351">
    <property type="component" value="Chromosome"/>
</dbReference>
<feature type="compositionally biased region" description="Gly residues" evidence="1">
    <location>
        <begin position="78"/>
        <end position="95"/>
    </location>
</feature>
<evidence type="ECO:0000313" key="5">
    <source>
        <dbReference type="Proteomes" id="UP000032702"/>
    </source>
</evidence>
<reference evidence="3 5" key="1">
    <citation type="submission" date="2006-04" db="EMBL/GenBank/DDBJ databases">
        <authorList>
            <person name="Nierman W.C."/>
        </authorList>
    </citation>
    <scope>NUCLEOTIDE SEQUENCE [LARGE SCALE GENOMIC DNA]</scope>
    <source>
        <strain evidence="3 5">DW4/3-1</strain>
    </source>
</reference>
<name>Q08YX4_STIAD</name>
<dbReference type="PANTHER" id="PTHR40050:SF1">
    <property type="entry name" value="INNER SPORE COAT PROTEIN H"/>
    <property type="match status" value="1"/>
</dbReference>
<sequence>MFGSSRWGALAALALLSTACGDDGRPEGWSDETHGKNAKPAYDVVFPQGQVNRIDITIAPEDWQAMQDDMTGMLGAFGTRGSGPGGGGGGGGRPDGGAPPDGGFPPGGGGGPGGGGPGGGGGGPGGGGGSDLIPNTPVYVPSTVRFGDKTWWHVGVRFKGNSSLSQSWGSGVGKLPFRLNFDKFEDEYPEIDNQRFYGFQKLSLSNSVADASLIRDKVTTDIFRESGVPASHTAFAALYLDHGDGPEYYGLYTLAEDPGDPLLNSFFGTDKGALYEADGVGARLQTFDAESFGPETDAAEEGWSSVEALITALNADRSDAAAWRANLEAKFDVDGFLKWLAIAAVLQHWDAYGAMTHNYYLYSHPGENGRVHWITWDHDRSMSAGGGGMGSTSLTRDEVTGAWPLIRYLLDEPSYRAVYQQYALEVVRGPLATDAMKARLSAEHALIAPWVTGENAERQGFTFLSNPQQFQDALTGASGLLNFAEQRPGQVEAAFGTP</sequence>
<feature type="region of interest" description="Disordered" evidence="1">
    <location>
        <begin position="23"/>
        <end position="42"/>
    </location>
</feature>
<dbReference type="PANTHER" id="PTHR40050">
    <property type="entry name" value="INNER SPORE COAT PROTEIN H"/>
    <property type="match status" value="1"/>
</dbReference>
<dbReference type="PROSITE" id="PS51257">
    <property type="entry name" value="PROKAR_LIPOPROTEIN"/>
    <property type="match status" value="1"/>
</dbReference>
<keyword evidence="2" id="KW-0167">Capsid protein</keyword>
<feature type="compositionally biased region" description="Gly residues" evidence="1">
    <location>
        <begin position="104"/>
        <end position="130"/>
    </location>
</feature>
<dbReference type="PATRIC" id="fig|378806.16.peg.4714"/>
<protein>
    <submittedName>
        <fullName evidence="3">Putative cellulosomal protein</fullName>
    </submittedName>
    <submittedName>
        <fullName evidence="2">Spore coat protein H</fullName>
    </submittedName>
</protein>
<dbReference type="OrthoDB" id="3235126at2"/>
<dbReference type="STRING" id="378806.STAUR_0675"/>
<gene>
    <name evidence="2" type="ordered locus">STAUR_0675</name>
    <name evidence="3" type="ORF">STIAU_0773</name>
</gene>
<evidence type="ECO:0000313" key="2">
    <source>
        <dbReference type="EMBL" id="ADO68479.1"/>
    </source>
</evidence>
<evidence type="ECO:0000313" key="3">
    <source>
        <dbReference type="EMBL" id="EAU65684.1"/>
    </source>
</evidence>
<evidence type="ECO:0000313" key="4">
    <source>
        <dbReference type="Proteomes" id="UP000001351"/>
    </source>
</evidence>
<accession>Q08YX4</accession>
<organism evidence="3 5">
    <name type="scientific">Stigmatella aurantiaca (strain DW4/3-1)</name>
    <dbReference type="NCBI Taxonomy" id="378806"/>
    <lineage>
        <taxon>Bacteria</taxon>
        <taxon>Pseudomonadati</taxon>
        <taxon>Myxococcota</taxon>
        <taxon>Myxococcia</taxon>
        <taxon>Myxococcales</taxon>
        <taxon>Cystobacterineae</taxon>
        <taxon>Archangiaceae</taxon>
        <taxon>Stigmatella</taxon>
    </lineage>
</organism>